<reference evidence="2" key="1">
    <citation type="submission" date="2014-09" db="EMBL/GenBank/DDBJ databases">
        <authorList>
            <person name="Magalhaes I.L.F."/>
            <person name="Oliveira U."/>
            <person name="Santos F.R."/>
            <person name="Vidigal T.H.D.A."/>
            <person name="Brescovit A.D."/>
            <person name="Santos A.J."/>
        </authorList>
    </citation>
    <scope>NUCLEOTIDE SEQUENCE</scope>
    <source>
        <tissue evidence="2">Shoot tissue taken approximately 20 cm above the soil surface</tissue>
    </source>
</reference>
<accession>A0A0A9B4Y9</accession>
<evidence type="ECO:0000256" key="1">
    <source>
        <dbReference type="SAM" id="MobiDB-lite"/>
    </source>
</evidence>
<proteinExistence type="predicted"/>
<evidence type="ECO:0000313" key="2">
    <source>
        <dbReference type="EMBL" id="JAD57193.1"/>
    </source>
</evidence>
<dbReference type="EMBL" id="GBRH01240702">
    <property type="protein sequence ID" value="JAD57193.1"/>
    <property type="molecule type" value="Transcribed_RNA"/>
</dbReference>
<name>A0A0A9B4Y9_ARUDO</name>
<reference evidence="2" key="2">
    <citation type="journal article" date="2015" name="Data Brief">
        <title>Shoot transcriptome of the giant reed, Arundo donax.</title>
        <authorList>
            <person name="Barrero R.A."/>
            <person name="Guerrero F.D."/>
            <person name="Moolhuijzen P."/>
            <person name="Goolsby J.A."/>
            <person name="Tidwell J."/>
            <person name="Bellgard S.E."/>
            <person name="Bellgard M.I."/>
        </authorList>
    </citation>
    <scope>NUCLEOTIDE SEQUENCE</scope>
    <source>
        <tissue evidence="2">Shoot tissue taken approximately 20 cm above the soil surface</tissue>
    </source>
</reference>
<feature type="compositionally biased region" description="Low complexity" evidence="1">
    <location>
        <begin position="12"/>
        <end position="26"/>
    </location>
</feature>
<dbReference type="AlphaFoldDB" id="A0A0A9B4Y9"/>
<feature type="region of interest" description="Disordered" evidence="1">
    <location>
        <begin position="1"/>
        <end position="26"/>
    </location>
</feature>
<organism evidence="2">
    <name type="scientific">Arundo donax</name>
    <name type="common">Giant reed</name>
    <name type="synonym">Donax arundinaceus</name>
    <dbReference type="NCBI Taxonomy" id="35708"/>
    <lineage>
        <taxon>Eukaryota</taxon>
        <taxon>Viridiplantae</taxon>
        <taxon>Streptophyta</taxon>
        <taxon>Embryophyta</taxon>
        <taxon>Tracheophyta</taxon>
        <taxon>Spermatophyta</taxon>
        <taxon>Magnoliopsida</taxon>
        <taxon>Liliopsida</taxon>
        <taxon>Poales</taxon>
        <taxon>Poaceae</taxon>
        <taxon>PACMAD clade</taxon>
        <taxon>Arundinoideae</taxon>
        <taxon>Arundineae</taxon>
        <taxon>Arundo</taxon>
    </lineage>
</organism>
<sequence>MAGSPPIRRALPLDPLLPQQHPSQQL</sequence>
<protein>
    <submittedName>
        <fullName evidence="2">Uncharacterized protein</fullName>
    </submittedName>
</protein>